<keyword evidence="3" id="KW-1185">Reference proteome</keyword>
<name>A0AB37Z454_9PSED</name>
<feature type="chain" id="PRO_5044317133" evidence="1">
    <location>
        <begin position="23"/>
        <end position="243"/>
    </location>
</feature>
<dbReference type="RefSeq" id="WP_090248907.1">
    <property type="nucleotide sequence ID" value="NZ_FMTL01000001.1"/>
</dbReference>
<evidence type="ECO:0000313" key="2">
    <source>
        <dbReference type="EMBL" id="SCW40596.1"/>
    </source>
</evidence>
<evidence type="ECO:0000256" key="1">
    <source>
        <dbReference type="SAM" id="SignalP"/>
    </source>
</evidence>
<evidence type="ECO:0000313" key="3">
    <source>
        <dbReference type="Proteomes" id="UP000242418"/>
    </source>
</evidence>
<accession>A0AB37Z454</accession>
<dbReference type="Proteomes" id="UP000242418">
    <property type="component" value="Unassembled WGS sequence"/>
</dbReference>
<comment type="caution">
    <text evidence="2">The sequence shown here is derived from an EMBL/GenBank/DDBJ whole genome shotgun (WGS) entry which is preliminary data.</text>
</comment>
<sequence>MPATLRRYTLIVLILMSPVLSAAQASQAPLLAQELSTYRLLTLFHLLRLEQGSPDVQARLETEVQHFAGLLTAHPEALPAPLQQQAQHFQAVLLNNARLNYEAIDFYALDTLSQSAHDLLQLNRQQQALAPAASPTLDLRQAILMQQIAAEYVREAASFDSGSAVYDSAQERFEPVDVLAKAFRQQLEQLQPTLAGSAEQRKKWGQVQVIWNYIEQPLLEYRERSLPFVVNRYSEQIVALLVN</sequence>
<dbReference type="EMBL" id="FMTL01000001">
    <property type="protein sequence ID" value="SCW40596.1"/>
    <property type="molecule type" value="Genomic_DNA"/>
</dbReference>
<gene>
    <name evidence="2" type="ORF">SAMN05216370_0989</name>
</gene>
<protein>
    <submittedName>
        <fullName evidence="2">Uncharacterized protein</fullName>
    </submittedName>
</protein>
<dbReference type="AlphaFoldDB" id="A0AB37Z454"/>
<keyword evidence="1" id="KW-0732">Signal</keyword>
<reference evidence="2 3" key="1">
    <citation type="submission" date="2016-10" db="EMBL/GenBank/DDBJ databases">
        <authorList>
            <person name="Varghese N."/>
            <person name="Submissions S."/>
        </authorList>
    </citation>
    <scope>NUCLEOTIDE SEQUENCE [LARGE SCALE GENOMIC DNA]</scope>
    <source>
        <strain evidence="2 3">DSM 17833</strain>
    </source>
</reference>
<proteinExistence type="predicted"/>
<feature type="signal peptide" evidence="1">
    <location>
        <begin position="1"/>
        <end position="22"/>
    </location>
</feature>
<organism evidence="2 3">
    <name type="scientific">Pseudomonas peli</name>
    <dbReference type="NCBI Taxonomy" id="592361"/>
    <lineage>
        <taxon>Bacteria</taxon>
        <taxon>Pseudomonadati</taxon>
        <taxon>Pseudomonadota</taxon>
        <taxon>Gammaproteobacteria</taxon>
        <taxon>Pseudomonadales</taxon>
        <taxon>Pseudomonadaceae</taxon>
        <taxon>Pseudomonas</taxon>
    </lineage>
</organism>